<dbReference type="Proteomes" id="UP000030653">
    <property type="component" value="Unassembled WGS sequence"/>
</dbReference>
<dbReference type="AlphaFoldDB" id="M5G6G5"/>
<accession>M5G6G5</accession>
<protein>
    <submittedName>
        <fullName evidence="2">Uncharacterized protein</fullName>
    </submittedName>
</protein>
<proteinExistence type="predicted"/>
<dbReference type="EMBL" id="JH795870">
    <property type="protein sequence ID" value="EJT99357.1"/>
    <property type="molecule type" value="Genomic_DNA"/>
</dbReference>
<feature type="compositionally biased region" description="Basic and acidic residues" evidence="1">
    <location>
        <begin position="11"/>
        <end position="23"/>
    </location>
</feature>
<gene>
    <name evidence="2" type="ORF">DACRYDRAFT_23914</name>
</gene>
<dbReference type="RefSeq" id="XP_040626255.1">
    <property type="nucleotide sequence ID" value="XM_040773460.1"/>
</dbReference>
<evidence type="ECO:0000313" key="2">
    <source>
        <dbReference type="EMBL" id="EJT99357.1"/>
    </source>
</evidence>
<keyword evidence="3" id="KW-1185">Reference proteome</keyword>
<name>M5G6G5_DACPD</name>
<organism evidence="2 3">
    <name type="scientific">Dacryopinax primogenitus (strain DJM 731)</name>
    <name type="common">Brown rot fungus</name>
    <dbReference type="NCBI Taxonomy" id="1858805"/>
    <lineage>
        <taxon>Eukaryota</taxon>
        <taxon>Fungi</taxon>
        <taxon>Dikarya</taxon>
        <taxon>Basidiomycota</taxon>
        <taxon>Agaricomycotina</taxon>
        <taxon>Dacrymycetes</taxon>
        <taxon>Dacrymycetales</taxon>
        <taxon>Dacrymycetaceae</taxon>
        <taxon>Dacryopinax</taxon>
    </lineage>
</organism>
<dbReference type="HOGENOM" id="CLU_1250639_0_0_1"/>
<feature type="compositionally biased region" description="Polar residues" evidence="1">
    <location>
        <begin position="1"/>
        <end position="10"/>
    </location>
</feature>
<dbReference type="GeneID" id="63688522"/>
<sequence length="221" mass="24628">MSGNDINPSTWEKRKEKWSANRARQDKAHQEVLRIVAALDESICRGAAASGVSEEGLREVIFGTQNLARFRRKRAPNLKNVAVHLTKVDLQAKGLEFDLHLAKPDWELCLAQLQEDADAAASGRDVLKARRDAETQQIRVSRKAREGDQTATTWALWQEAHAFNVRTRGHIFGFTVKGSPLDYGAAQFFGDDVGEAFLRQVLGKSGEELAKEFEIFAIHGS</sequence>
<feature type="region of interest" description="Disordered" evidence="1">
    <location>
        <begin position="1"/>
        <end position="23"/>
    </location>
</feature>
<evidence type="ECO:0000313" key="3">
    <source>
        <dbReference type="Proteomes" id="UP000030653"/>
    </source>
</evidence>
<dbReference type="OrthoDB" id="3388414at2759"/>
<evidence type="ECO:0000256" key="1">
    <source>
        <dbReference type="SAM" id="MobiDB-lite"/>
    </source>
</evidence>
<reference evidence="2 3" key="1">
    <citation type="journal article" date="2012" name="Science">
        <title>The Paleozoic origin of enzymatic lignin decomposition reconstructed from 31 fungal genomes.</title>
        <authorList>
            <person name="Floudas D."/>
            <person name="Binder M."/>
            <person name="Riley R."/>
            <person name="Barry K."/>
            <person name="Blanchette R.A."/>
            <person name="Henrissat B."/>
            <person name="Martinez A.T."/>
            <person name="Otillar R."/>
            <person name="Spatafora J.W."/>
            <person name="Yadav J.S."/>
            <person name="Aerts A."/>
            <person name="Benoit I."/>
            <person name="Boyd A."/>
            <person name="Carlson A."/>
            <person name="Copeland A."/>
            <person name="Coutinho P.M."/>
            <person name="de Vries R.P."/>
            <person name="Ferreira P."/>
            <person name="Findley K."/>
            <person name="Foster B."/>
            <person name="Gaskell J."/>
            <person name="Glotzer D."/>
            <person name="Gorecki P."/>
            <person name="Heitman J."/>
            <person name="Hesse C."/>
            <person name="Hori C."/>
            <person name="Igarashi K."/>
            <person name="Jurgens J.A."/>
            <person name="Kallen N."/>
            <person name="Kersten P."/>
            <person name="Kohler A."/>
            <person name="Kuees U."/>
            <person name="Kumar T.K.A."/>
            <person name="Kuo A."/>
            <person name="LaButti K."/>
            <person name="Larrondo L.F."/>
            <person name="Lindquist E."/>
            <person name="Ling A."/>
            <person name="Lombard V."/>
            <person name="Lucas S."/>
            <person name="Lundell T."/>
            <person name="Martin R."/>
            <person name="McLaughlin D.J."/>
            <person name="Morgenstern I."/>
            <person name="Morin E."/>
            <person name="Murat C."/>
            <person name="Nagy L.G."/>
            <person name="Nolan M."/>
            <person name="Ohm R.A."/>
            <person name="Patyshakuliyeva A."/>
            <person name="Rokas A."/>
            <person name="Ruiz-Duenas F.J."/>
            <person name="Sabat G."/>
            <person name="Salamov A."/>
            <person name="Samejima M."/>
            <person name="Schmutz J."/>
            <person name="Slot J.C."/>
            <person name="St John F."/>
            <person name="Stenlid J."/>
            <person name="Sun H."/>
            <person name="Sun S."/>
            <person name="Syed K."/>
            <person name="Tsang A."/>
            <person name="Wiebenga A."/>
            <person name="Young D."/>
            <person name="Pisabarro A."/>
            <person name="Eastwood D.C."/>
            <person name="Martin F."/>
            <person name="Cullen D."/>
            <person name="Grigoriev I.V."/>
            <person name="Hibbett D.S."/>
        </authorList>
    </citation>
    <scope>NUCLEOTIDE SEQUENCE [LARGE SCALE GENOMIC DNA]</scope>
    <source>
        <strain evidence="2 3">DJM-731 SS1</strain>
    </source>
</reference>